<dbReference type="InterPro" id="IPR057746">
    <property type="entry name" value="CpnT-like_N"/>
</dbReference>
<proteinExistence type="predicted"/>
<dbReference type="Pfam" id="PF25547">
    <property type="entry name" value="WXG100_2"/>
    <property type="match status" value="1"/>
</dbReference>
<comment type="caution">
    <text evidence="5">The sequence shown here is derived from an EMBL/GenBank/DDBJ whole genome shotgun (WGS) entry which is preliminary data.</text>
</comment>
<dbReference type="InterPro" id="IPR031325">
    <property type="entry name" value="RHS_repeat"/>
</dbReference>
<dbReference type="Gene3D" id="1.10.287.1060">
    <property type="entry name" value="ESAT-6-like"/>
    <property type="match status" value="1"/>
</dbReference>
<reference evidence="5 6" key="1">
    <citation type="journal article" date="2019" name="Int. J. Syst. Evol. Microbiol.">
        <title>The Global Catalogue of Microorganisms (GCM) 10K type strain sequencing project: providing services to taxonomists for standard genome sequencing and annotation.</title>
        <authorList>
            <consortium name="The Broad Institute Genomics Platform"/>
            <consortium name="The Broad Institute Genome Sequencing Center for Infectious Disease"/>
            <person name="Wu L."/>
            <person name="Ma J."/>
        </authorList>
    </citation>
    <scope>NUCLEOTIDE SEQUENCE [LARGE SCALE GENOMIC DNA]</scope>
    <source>
        <strain evidence="5 6">JCM 4805</strain>
    </source>
</reference>
<organism evidence="5 6">
    <name type="scientific">Streptomyces olivaceiscleroticus</name>
    <dbReference type="NCBI Taxonomy" id="68245"/>
    <lineage>
        <taxon>Bacteria</taxon>
        <taxon>Bacillati</taxon>
        <taxon>Actinomycetota</taxon>
        <taxon>Actinomycetes</taxon>
        <taxon>Kitasatosporales</taxon>
        <taxon>Streptomycetaceae</taxon>
        <taxon>Streptomyces</taxon>
    </lineage>
</organism>
<feature type="domain" description="DUF6531" evidence="2">
    <location>
        <begin position="300"/>
        <end position="371"/>
    </location>
</feature>
<dbReference type="InterPro" id="IPR056823">
    <property type="entry name" value="TEN-like_YD-shell"/>
</dbReference>
<dbReference type="Gene3D" id="2.180.10.10">
    <property type="entry name" value="RHS repeat-associated core"/>
    <property type="match status" value="3"/>
</dbReference>
<evidence type="ECO:0000313" key="6">
    <source>
        <dbReference type="Proteomes" id="UP001500909"/>
    </source>
</evidence>
<dbReference type="NCBIfam" id="TIGR03696">
    <property type="entry name" value="Rhs_assc_core"/>
    <property type="match status" value="1"/>
</dbReference>
<dbReference type="InterPro" id="IPR050708">
    <property type="entry name" value="T6SS_VgrG/RHS"/>
</dbReference>
<dbReference type="Pfam" id="PF05593">
    <property type="entry name" value="RHS_repeat"/>
    <property type="match status" value="8"/>
</dbReference>
<sequence length="1472" mass="161015">MVDLNPLHYINQVNHAMGESMASVLEFLGISDPAVDPDGVREIARKWRALARALEDANRDAGAALEDVVWEGKAAEAFHLRAKKAREQADHMAGSLRNGAKALDQFADEAHEMITEIGVICVEIAEMEAAGLALSVLTAGISAAATTIAAGARAARIIALVARIEESGTALARTIRAVMEVIRGLSRALRALKEIKGVATAGRMTGEGMKFSALDAALQDPGAFKDPGKLAHVLGEGAVLGVGAGVLGKALGKGLKTIKPSALAKIGKDGSGLARLRLRPGKGEELPTSIRAGVKRCERDPIDVATGDMLLHTVDVSLPGTLPLVVERTHLSSCRWGGWFGTSWASTLDQRLQADDESITYVAPDGARLVYPALEPDATEPVHPVTGTGPALTWDDEVDGGMRLTDADTGLAYVFHSPRPIDDETAVDLPLQAITDRNGNRITVHYTDDGTPSEISHSGGYRLALDRHRSQPRIAAIRLLDPEDPNAPGTTVVSYGYDETGHLTEVYNSSGLPLRFTYDEVGRVTSWTDRNDSSYSYIYDECGRVVRTEGSAGHLTGTLEYDDATHTTTVTDSLGHSRVYEHNDAYRLIRETDPLGNTTHQQWDDQHRLTAVTDPLGHTVHYRYDAAGRPTDITRPDGRTVKATYNDLGLPAKTVDADGAVWRREYDTHGNLTALTDPAGATTRCAYTADGHLASMTDALGNTTRVECDPAGLPLVITDPLGATTRYARDLFGRPTTLTDPLGAVTCLEWTPEGKLVRQTQPDGATESWTYDGEGNCTTQTDALGQTTTYEYTHFDLLTARTDPDGTRHTFTHDHELRLIEVTNPQGLTWSYTYDPAGRLTAETDFDDRTVTYTHDAVGHTTAYTSPLGDTIRYTYDELGQVATKDAVGAVTRYAYDPAGRLRQATSDDHELSLAYDAAGRLTTETTNGRTVTHAYDALGRPVQRTTPTGATTRYDYDAAGNRVGLITPTGHTLASSHDPAGRELRRTLDDGTLSLAYTWDPTGRLTRQHIAAGTGTIRTRDYRYRADGYLTALDDSRTGPSHYTLDPNGRVTRVSAHNWSETYAYDTAGNQTSATWPDTHLEAEARGERTYSGTRVNTAGAIRYEYDAGGRLTLRQKTRLSRKPDTWRYTWNAEDQLTEVTTPDGTRWRYTYDPLGRRTAKLRLAADGTVAERVEFAWDGPTLIEQTTTAPDQLPHPVTLTWDHDGLNPVGQSERRLDTSTQEEIDARFFAIATDLIGTPTELVDTEGNLAWHVRTTLWGTTTWPATSTAYTPLRFPGQYYDPETGLHYNHHRYYDPATARYLAPDPLGLAPAPNPVAYVHNPHTWTDPVGLAPCEIFYRVMSKKEFNKLGPNGEITVKGTENFVTQERGYVQRIAEQFARRGGRQAEKYTHLVTYRMEGGTREALIAAGRGSGDNIAAVADNFGIHLEEIGSDVNYIHVKMEREGLNFGLRPGSVDVFNSRIIEKSHELL</sequence>
<feature type="domain" description="Outer membrane channel protein CpnT-like N-terminal" evidence="4">
    <location>
        <begin position="33"/>
        <end position="157"/>
    </location>
</feature>
<evidence type="ECO:0000259" key="3">
    <source>
        <dbReference type="Pfam" id="PF25023"/>
    </source>
</evidence>
<dbReference type="EMBL" id="BAAABY010000033">
    <property type="protein sequence ID" value="GAA0477111.1"/>
    <property type="molecule type" value="Genomic_DNA"/>
</dbReference>
<feature type="domain" description="Teneurin-like YD-shell" evidence="3">
    <location>
        <begin position="892"/>
        <end position="973"/>
    </location>
</feature>
<protein>
    <recommendedName>
        <fullName evidence="7">Type IV secretion protein Rhs</fullName>
    </recommendedName>
</protein>
<dbReference type="Proteomes" id="UP001500909">
    <property type="component" value="Unassembled WGS sequence"/>
</dbReference>
<feature type="domain" description="Teneurin-like YD-shell" evidence="3">
    <location>
        <begin position="1229"/>
        <end position="1307"/>
    </location>
</feature>
<dbReference type="InterPro" id="IPR045351">
    <property type="entry name" value="DUF6531"/>
</dbReference>
<feature type="domain" description="Teneurin-like YD-shell" evidence="3">
    <location>
        <begin position="990"/>
        <end position="1119"/>
    </location>
</feature>
<name>A0ABN1AI40_9ACTN</name>
<dbReference type="InterPro" id="IPR006530">
    <property type="entry name" value="YD"/>
</dbReference>
<evidence type="ECO:0000313" key="5">
    <source>
        <dbReference type="EMBL" id="GAA0477111.1"/>
    </source>
</evidence>
<dbReference type="RefSeq" id="WP_346097122.1">
    <property type="nucleotide sequence ID" value="NZ_BAAABY010000033.1"/>
</dbReference>
<gene>
    <name evidence="5" type="ORF">GCM10010361_46990</name>
</gene>
<dbReference type="NCBIfam" id="TIGR01643">
    <property type="entry name" value="YD_repeat_2x"/>
    <property type="match status" value="15"/>
</dbReference>
<evidence type="ECO:0000259" key="2">
    <source>
        <dbReference type="Pfam" id="PF20148"/>
    </source>
</evidence>
<dbReference type="PANTHER" id="PTHR32305:SF15">
    <property type="entry name" value="PROTEIN RHSA-RELATED"/>
    <property type="match status" value="1"/>
</dbReference>
<dbReference type="Pfam" id="PF20148">
    <property type="entry name" value="DUF6531"/>
    <property type="match status" value="1"/>
</dbReference>
<keyword evidence="1" id="KW-0677">Repeat</keyword>
<evidence type="ECO:0000259" key="4">
    <source>
        <dbReference type="Pfam" id="PF25547"/>
    </source>
</evidence>
<dbReference type="InterPro" id="IPR022385">
    <property type="entry name" value="Rhs_assc_core"/>
</dbReference>
<accession>A0ABN1AI40</accession>
<dbReference type="PANTHER" id="PTHR32305">
    <property type="match status" value="1"/>
</dbReference>
<keyword evidence="6" id="KW-1185">Reference proteome</keyword>
<dbReference type="Pfam" id="PF25023">
    <property type="entry name" value="TEN_YD-shell"/>
    <property type="match status" value="3"/>
</dbReference>
<evidence type="ECO:0008006" key="7">
    <source>
        <dbReference type="Google" id="ProtNLM"/>
    </source>
</evidence>
<evidence type="ECO:0000256" key="1">
    <source>
        <dbReference type="ARBA" id="ARBA00022737"/>
    </source>
</evidence>